<dbReference type="Proteomes" id="UP001066276">
    <property type="component" value="Chromosome 3_2"/>
</dbReference>
<comment type="caution">
    <text evidence="1">The sequence shown here is derived from an EMBL/GenBank/DDBJ whole genome shotgun (WGS) entry which is preliminary data.</text>
</comment>
<organism evidence="1 2">
    <name type="scientific">Pleurodeles waltl</name>
    <name type="common">Iberian ribbed newt</name>
    <dbReference type="NCBI Taxonomy" id="8319"/>
    <lineage>
        <taxon>Eukaryota</taxon>
        <taxon>Metazoa</taxon>
        <taxon>Chordata</taxon>
        <taxon>Craniata</taxon>
        <taxon>Vertebrata</taxon>
        <taxon>Euteleostomi</taxon>
        <taxon>Amphibia</taxon>
        <taxon>Batrachia</taxon>
        <taxon>Caudata</taxon>
        <taxon>Salamandroidea</taxon>
        <taxon>Salamandridae</taxon>
        <taxon>Pleurodelinae</taxon>
        <taxon>Pleurodeles</taxon>
    </lineage>
</organism>
<reference evidence="1" key="1">
    <citation type="journal article" date="2022" name="bioRxiv">
        <title>Sequencing and chromosome-scale assembly of the giantPleurodeles waltlgenome.</title>
        <authorList>
            <person name="Brown T."/>
            <person name="Elewa A."/>
            <person name="Iarovenko S."/>
            <person name="Subramanian E."/>
            <person name="Araus A.J."/>
            <person name="Petzold A."/>
            <person name="Susuki M."/>
            <person name="Suzuki K.-i.T."/>
            <person name="Hayashi T."/>
            <person name="Toyoda A."/>
            <person name="Oliveira C."/>
            <person name="Osipova E."/>
            <person name="Leigh N.D."/>
            <person name="Simon A."/>
            <person name="Yun M.H."/>
        </authorList>
    </citation>
    <scope>NUCLEOTIDE SEQUENCE</scope>
    <source>
        <strain evidence="1">20211129_DDA</strain>
        <tissue evidence="1">Liver</tissue>
    </source>
</reference>
<evidence type="ECO:0000313" key="1">
    <source>
        <dbReference type="EMBL" id="KAJ1178850.1"/>
    </source>
</evidence>
<sequence>MYSWYCVSYCTRPPASVDGFLQRECGDADSLRIHSIMRKSGTNELIPETGIHAGCRQRSHFEADVTDHSDRPVPLQK</sequence>
<keyword evidence="2" id="KW-1185">Reference proteome</keyword>
<proteinExistence type="predicted"/>
<name>A0AAV7TQW8_PLEWA</name>
<dbReference type="EMBL" id="JANPWB010000006">
    <property type="protein sequence ID" value="KAJ1178850.1"/>
    <property type="molecule type" value="Genomic_DNA"/>
</dbReference>
<dbReference type="AlphaFoldDB" id="A0AAV7TQW8"/>
<evidence type="ECO:0000313" key="2">
    <source>
        <dbReference type="Proteomes" id="UP001066276"/>
    </source>
</evidence>
<protein>
    <submittedName>
        <fullName evidence="1">Uncharacterized protein</fullName>
    </submittedName>
</protein>
<gene>
    <name evidence="1" type="ORF">NDU88_004092</name>
</gene>
<accession>A0AAV7TQW8</accession>